<dbReference type="Pfam" id="PF26640">
    <property type="entry name" value="DUF8212"/>
    <property type="match status" value="1"/>
</dbReference>
<reference evidence="3" key="1">
    <citation type="submission" date="2021-12" db="EMBL/GenBank/DDBJ databases">
        <authorList>
            <person name="Zaccaron A."/>
            <person name="Stergiopoulos I."/>
        </authorList>
    </citation>
    <scope>NUCLEOTIDE SEQUENCE</scope>
    <source>
        <strain evidence="3">Race5_Kim</strain>
    </source>
</reference>
<feature type="domain" description="Heterokaryon incompatibility" evidence="1">
    <location>
        <begin position="25"/>
        <end position="109"/>
    </location>
</feature>
<dbReference type="Pfam" id="PF06985">
    <property type="entry name" value="HET"/>
    <property type="match status" value="1"/>
</dbReference>
<dbReference type="EMBL" id="CP090169">
    <property type="protein sequence ID" value="UJO20482.1"/>
    <property type="molecule type" value="Genomic_DNA"/>
</dbReference>
<dbReference type="KEGG" id="ffu:CLAFUR5_09938"/>
<gene>
    <name evidence="3" type="ORF">CLAFUR5_09938</name>
</gene>
<accession>A0A9Q8PDM7</accession>
<dbReference type="InterPro" id="IPR010730">
    <property type="entry name" value="HET"/>
</dbReference>
<dbReference type="OMA" id="LFVWIDT"/>
<dbReference type="InterPro" id="IPR058525">
    <property type="entry name" value="DUF8212"/>
</dbReference>
<dbReference type="Proteomes" id="UP000756132">
    <property type="component" value="Chromosome 7"/>
</dbReference>
<dbReference type="PANTHER" id="PTHR10622">
    <property type="entry name" value="HET DOMAIN-CONTAINING PROTEIN"/>
    <property type="match status" value="1"/>
</dbReference>
<dbReference type="PANTHER" id="PTHR10622:SF10">
    <property type="entry name" value="HET DOMAIN-CONTAINING PROTEIN"/>
    <property type="match status" value="1"/>
</dbReference>
<protein>
    <submittedName>
        <fullName evidence="3">Vegetative incompatibility protein HET-E-1</fullName>
    </submittedName>
</protein>
<keyword evidence="4" id="KW-1185">Reference proteome</keyword>
<dbReference type="GeneID" id="71989816"/>
<dbReference type="RefSeq" id="XP_047764848.1">
    <property type="nucleotide sequence ID" value="XM_047909086.1"/>
</dbReference>
<sequence length="370" mass="42929">MRLLRCDTEELTLQTFNDDSQVPRYAILSHTWLAEQEEVTFFDLHDHEKAKLKLGWSKLDHSRRRAREDGYLFVWIDTCCIDKGSSAELAEAINSMFRWYKNAKICYVYPANFCGVVSVVSNLSEELILKDNFISALQELLAPVRLHFYDMDWKCIGVVHRHNTQYCRQSDCRECSHAEDIDGFVGKISEITGIGRAALLGLSRLDRYSIAQRMCWANRKTTRAEDRAYSLLGIFDINMPVIYGEGHKAFQRLQHEILRAHSDQSLFAWHAMQHSDVNLSFQDTRILLAPSHLYFRNSNEIVPLAYKRSRSYEPISVGIRMTLPVMRQEGNLRGILHCALEDDRTKAIALNISLKDDEQEAFLIRDYQRI</sequence>
<evidence type="ECO:0000313" key="3">
    <source>
        <dbReference type="EMBL" id="UJO20482.1"/>
    </source>
</evidence>
<evidence type="ECO:0000259" key="2">
    <source>
        <dbReference type="Pfam" id="PF26640"/>
    </source>
</evidence>
<feature type="domain" description="DUF8212" evidence="2">
    <location>
        <begin position="248"/>
        <end position="280"/>
    </location>
</feature>
<evidence type="ECO:0000313" key="4">
    <source>
        <dbReference type="Proteomes" id="UP000756132"/>
    </source>
</evidence>
<dbReference type="OrthoDB" id="674604at2759"/>
<dbReference type="AlphaFoldDB" id="A0A9Q8PDM7"/>
<evidence type="ECO:0000259" key="1">
    <source>
        <dbReference type="Pfam" id="PF06985"/>
    </source>
</evidence>
<name>A0A9Q8PDM7_PASFU</name>
<proteinExistence type="predicted"/>
<reference evidence="3" key="2">
    <citation type="journal article" date="2022" name="Microb. Genom.">
        <title>A chromosome-scale genome assembly of the tomato pathogen Cladosporium fulvum reveals a compartmentalized genome architecture and the presence of a dispensable chromosome.</title>
        <authorList>
            <person name="Zaccaron A.Z."/>
            <person name="Chen L.H."/>
            <person name="Samaras A."/>
            <person name="Stergiopoulos I."/>
        </authorList>
    </citation>
    <scope>NUCLEOTIDE SEQUENCE</scope>
    <source>
        <strain evidence="3">Race5_Kim</strain>
    </source>
</reference>
<organism evidence="3 4">
    <name type="scientific">Passalora fulva</name>
    <name type="common">Tomato leaf mold</name>
    <name type="synonym">Cladosporium fulvum</name>
    <dbReference type="NCBI Taxonomy" id="5499"/>
    <lineage>
        <taxon>Eukaryota</taxon>
        <taxon>Fungi</taxon>
        <taxon>Dikarya</taxon>
        <taxon>Ascomycota</taxon>
        <taxon>Pezizomycotina</taxon>
        <taxon>Dothideomycetes</taxon>
        <taxon>Dothideomycetidae</taxon>
        <taxon>Mycosphaerellales</taxon>
        <taxon>Mycosphaerellaceae</taxon>
        <taxon>Fulvia</taxon>
    </lineage>
</organism>